<dbReference type="Proteomes" id="UP000308652">
    <property type="component" value="Unassembled WGS sequence"/>
</dbReference>
<evidence type="ECO:0000256" key="7">
    <source>
        <dbReference type="ARBA" id="ARBA00023049"/>
    </source>
</evidence>
<reference evidence="11 12" key="1">
    <citation type="journal article" date="2019" name="Nat. Ecol. Evol.">
        <title>Megaphylogeny resolves global patterns of mushroom evolution.</title>
        <authorList>
            <person name="Varga T."/>
            <person name="Krizsan K."/>
            <person name="Foldi C."/>
            <person name="Dima B."/>
            <person name="Sanchez-Garcia M."/>
            <person name="Sanchez-Ramirez S."/>
            <person name="Szollosi G.J."/>
            <person name="Szarkandi J.G."/>
            <person name="Papp V."/>
            <person name="Albert L."/>
            <person name="Andreopoulos W."/>
            <person name="Angelini C."/>
            <person name="Antonin V."/>
            <person name="Barry K.W."/>
            <person name="Bougher N.L."/>
            <person name="Buchanan P."/>
            <person name="Buyck B."/>
            <person name="Bense V."/>
            <person name="Catcheside P."/>
            <person name="Chovatia M."/>
            <person name="Cooper J."/>
            <person name="Damon W."/>
            <person name="Desjardin D."/>
            <person name="Finy P."/>
            <person name="Geml J."/>
            <person name="Haridas S."/>
            <person name="Hughes K."/>
            <person name="Justo A."/>
            <person name="Karasinski D."/>
            <person name="Kautmanova I."/>
            <person name="Kiss B."/>
            <person name="Kocsube S."/>
            <person name="Kotiranta H."/>
            <person name="LaButti K.M."/>
            <person name="Lechner B.E."/>
            <person name="Liimatainen K."/>
            <person name="Lipzen A."/>
            <person name="Lukacs Z."/>
            <person name="Mihaltcheva S."/>
            <person name="Morgado L.N."/>
            <person name="Niskanen T."/>
            <person name="Noordeloos M.E."/>
            <person name="Ohm R.A."/>
            <person name="Ortiz-Santana B."/>
            <person name="Ovrebo C."/>
            <person name="Racz N."/>
            <person name="Riley R."/>
            <person name="Savchenko A."/>
            <person name="Shiryaev A."/>
            <person name="Soop K."/>
            <person name="Spirin V."/>
            <person name="Szebenyi C."/>
            <person name="Tomsovsky M."/>
            <person name="Tulloss R.E."/>
            <person name="Uehling J."/>
            <person name="Grigoriev I.V."/>
            <person name="Vagvolgyi C."/>
            <person name="Papp T."/>
            <person name="Martin F.M."/>
            <person name="Miettinen O."/>
            <person name="Hibbett D.S."/>
            <person name="Nagy L.G."/>
        </authorList>
    </citation>
    <scope>NUCLEOTIDE SEQUENCE [LARGE SCALE GENOMIC DNA]</scope>
    <source>
        <strain evidence="11 12">CBS 166.37</strain>
    </source>
</reference>
<evidence type="ECO:0000259" key="10">
    <source>
        <dbReference type="Pfam" id="PF05572"/>
    </source>
</evidence>
<dbReference type="SUPFAM" id="SSF55486">
    <property type="entry name" value="Metalloproteases ('zincins'), catalytic domain"/>
    <property type="match status" value="1"/>
</dbReference>
<proteinExistence type="inferred from homology"/>
<dbReference type="AlphaFoldDB" id="A0A5C3LKF0"/>
<keyword evidence="12" id="KW-1185">Reference proteome</keyword>
<comment type="similarity">
    <text evidence="1">Belongs to the peptidase M43B family.</text>
</comment>
<dbReference type="EMBL" id="ML213650">
    <property type="protein sequence ID" value="TFK33330.1"/>
    <property type="molecule type" value="Genomic_DNA"/>
</dbReference>
<dbReference type="InterPro" id="IPR024079">
    <property type="entry name" value="MetalloPept_cat_dom_sf"/>
</dbReference>
<evidence type="ECO:0000256" key="4">
    <source>
        <dbReference type="ARBA" id="ARBA00022729"/>
    </source>
</evidence>
<feature type="chain" id="PRO_5022887101" evidence="9">
    <location>
        <begin position="21"/>
        <end position="291"/>
    </location>
</feature>
<dbReference type="STRING" id="68775.A0A5C3LKF0"/>
<protein>
    <submittedName>
        <fullName evidence="11">Zincin</fullName>
    </submittedName>
</protein>
<keyword evidence="6" id="KW-0862">Zinc</keyword>
<feature type="domain" description="Peptidase M43 pregnancy-associated plasma-A" evidence="10">
    <location>
        <begin position="165"/>
        <end position="283"/>
    </location>
</feature>
<dbReference type="GO" id="GO:0046872">
    <property type="term" value="F:metal ion binding"/>
    <property type="evidence" value="ECO:0007669"/>
    <property type="project" value="UniProtKB-KW"/>
</dbReference>
<keyword evidence="4 9" id="KW-0732">Signal</keyword>
<dbReference type="GO" id="GO:0006508">
    <property type="term" value="P:proteolysis"/>
    <property type="evidence" value="ECO:0007669"/>
    <property type="project" value="UniProtKB-KW"/>
</dbReference>
<evidence type="ECO:0000256" key="9">
    <source>
        <dbReference type="SAM" id="SignalP"/>
    </source>
</evidence>
<sequence length="291" mass="32193">MLFALRAAFFFILGVAIVSAGPLEPRPTRKCASAITPARKTSAAYHFTSHRIHYDLKNIKGPHKPIDVYFHVIQKDNTTTGGNIKSSQIDKQLQILNHDYSSTGLFFRLKKVSRTLNSTWFRSAGPFATYDIQSEMKKKLRVGGRRDLNIFTVGFETGDTLGSLGYANYPIDYARVPWDDGVVILYSSLPGGTMESYNEGRTATHEVGHWAGLYHTFQGGCEGDNDEVDDTPAQANPTYGCPAGVDTCPGGGVDPIHNFMDYSFDSCMSEFTKGQVARIRDQMATYRNSTS</sequence>
<evidence type="ECO:0000256" key="6">
    <source>
        <dbReference type="ARBA" id="ARBA00022833"/>
    </source>
</evidence>
<evidence type="ECO:0000313" key="11">
    <source>
        <dbReference type="EMBL" id="TFK33330.1"/>
    </source>
</evidence>
<dbReference type="Pfam" id="PF05572">
    <property type="entry name" value="Peptidase_M43"/>
    <property type="match status" value="1"/>
</dbReference>
<evidence type="ECO:0000256" key="3">
    <source>
        <dbReference type="ARBA" id="ARBA00022723"/>
    </source>
</evidence>
<evidence type="ECO:0000256" key="5">
    <source>
        <dbReference type="ARBA" id="ARBA00022801"/>
    </source>
</evidence>
<dbReference type="Gene3D" id="3.40.390.10">
    <property type="entry name" value="Collagenase (Catalytic Domain)"/>
    <property type="match status" value="1"/>
</dbReference>
<gene>
    <name evidence="11" type="ORF">BDQ12DRAFT_658084</name>
</gene>
<dbReference type="PANTHER" id="PTHR47466">
    <property type="match status" value="1"/>
</dbReference>
<keyword evidence="8" id="KW-1015">Disulfide bond</keyword>
<keyword evidence="2" id="KW-0645">Protease</keyword>
<accession>A0A5C3LKF0</accession>
<dbReference type="GO" id="GO:0008237">
    <property type="term" value="F:metallopeptidase activity"/>
    <property type="evidence" value="ECO:0007669"/>
    <property type="project" value="UniProtKB-KW"/>
</dbReference>
<dbReference type="CDD" id="cd04275">
    <property type="entry name" value="ZnMc_pappalysin_like"/>
    <property type="match status" value="1"/>
</dbReference>
<organism evidence="11 12">
    <name type="scientific">Crucibulum laeve</name>
    <dbReference type="NCBI Taxonomy" id="68775"/>
    <lineage>
        <taxon>Eukaryota</taxon>
        <taxon>Fungi</taxon>
        <taxon>Dikarya</taxon>
        <taxon>Basidiomycota</taxon>
        <taxon>Agaricomycotina</taxon>
        <taxon>Agaricomycetes</taxon>
        <taxon>Agaricomycetidae</taxon>
        <taxon>Agaricales</taxon>
        <taxon>Agaricineae</taxon>
        <taxon>Nidulariaceae</taxon>
        <taxon>Crucibulum</taxon>
    </lineage>
</organism>
<keyword evidence="3" id="KW-0479">Metal-binding</keyword>
<evidence type="ECO:0000313" key="12">
    <source>
        <dbReference type="Proteomes" id="UP000308652"/>
    </source>
</evidence>
<evidence type="ECO:0000256" key="1">
    <source>
        <dbReference type="ARBA" id="ARBA00008721"/>
    </source>
</evidence>
<dbReference type="InterPro" id="IPR008754">
    <property type="entry name" value="Peptidase_M43"/>
</dbReference>
<dbReference type="PANTHER" id="PTHR47466:SF1">
    <property type="entry name" value="METALLOPROTEASE MEP1 (AFU_ORTHOLOGUE AFUA_1G07730)-RELATED"/>
    <property type="match status" value="1"/>
</dbReference>
<name>A0A5C3LKF0_9AGAR</name>
<dbReference type="OrthoDB" id="536211at2759"/>
<feature type="signal peptide" evidence="9">
    <location>
        <begin position="1"/>
        <end position="20"/>
    </location>
</feature>
<evidence type="ECO:0000256" key="8">
    <source>
        <dbReference type="ARBA" id="ARBA00023157"/>
    </source>
</evidence>
<keyword evidence="7" id="KW-0482">Metalloprotease</keyword>
<keyword evidence="5" id="KW-0378">Hydrolase</keyword>
<evidence type="ECO:0000256" key="2">
    <source>
        <dbReference type="ARBA" id="ARBA00022670"/>
    </source>
</evidence>